<comment type="caution">
    <text evidence="1">The sequence shown here is derived from an EMBL/GenBank/DDBJ whole genome shotgun (WGS) entry which is preliminary data.</text>
</comment>
<dbReference type="AntiFam" id="ANF00133">
    <property type="entry name" value="Shadow ORF (opposite mccA)"/>
</dbReference>
<name>A0A644ZCE4_9ZZZZ</name>
<evidence type="ECO:0000313" key="1">
    <source>
        <dbReference type="EMBL" id="MPM38347.1"/>
    </source>
</evidence>
<proteinExistence type="predicted"/>
<dbReference type="EMBL" id="VSSQ01008252">
    <property type="protein sequence ID" value="MPM38347.1"/>
    <property type="molecule type" value="Genomic_DNA"/>
</dbReference>
<protein>
    <submittedName>
        <fullName evidence="1">Uncharacterized protein</fullName>
    </submittedName>
</protein>
<organism evidence="1">
    <name type="scientific">bioreactor metagenome</name>
    <dbReference type="NCBI Taxonomy" id="1076179"/>
    <lineage>
        <taxon>unclassified sequences</taxon>
        <taxon>metagenomes</taxon>
        <taxon>ecological metagenomes</taxon>
    </lineage>
</organism>
<gene>
    <name evidence="1" type="ORF">SDC9_84976</name>
</gene>
<reference evidence="1" key="1">
    <citation type="submission" date="2019-08" db="EMBL/GenBank/DDBJ databases">
        <authorList>
            <person name="Kucharzyk K."/>
            <person name="Murdoch R.W."/>
            <person name="Higgins S."/>
            <person name="Loffler F."/>
        </authorList>
    </citation>
    <scope>NUCLEOTIDE SEQUENCE</scope>
</reference>
<sequence>MGVDPHADAAGGDDQLDLARAWGEAGFRIFRIDPAFDHMAGELDVLLTQRQLFARRDPDLLFDDVDAGQLFGDRMLDLNPGVHFHEIEIAVGGQQEFDRPGIVVAGGLGRLDRGRAHAFAQFRIQRRRRRLFEQFLVAALNAAIAFPEVDDIAVVVGQDLEFDVARIDDIFFHVKRSVAEGLLRLGPCRMEALNQTRVIVRDAHSAAAAAGRCLDDYRIAQRPRHFDRIGLADDQAFAAGRRRHSGLLHGGARHRLVAQSPHRLGRGADEGDVVLAAGFGEIGVFGQEPVPRVNRVDIADGGHAQYPVDQEVTRIGSGRPDADGLVGFAYRQAVGVGQGIDRHGFDAQLAAGADHAQRDFTAVGDQNFVEKCHRKIPGVGLFDHKKRLAEFDRAAVFHQDVLDDAGFFGLDFIHDFHGFDDAHYRVRRDFVADLDERRRFRRAGAINRSDQRRIDGDALFGRLRRRRHRSRRSGRGRGCGCRRDRSRRRHYGFGTAFDLKDEAFAFEFQLGQFIGRHDFRNRFDFFDFHHDSFKSCGYALKNPLG</sequence>
<dbReference type="AlphaFoldDB" id="A0A644ZCE4"/>
<accession>A0A644ZCE4</accession>